<dbReference type="Gene3D" id="1.20.850.10">
    <property type="entry name" value="Hydroxylamine Oxidoreductase, Chain A, domain 2"/>
    <property type="match status" value="1"/>
</dbReference>
<dbReference type="InterPro" id="IPR036280">
    <property type="entry name" value="Multihaem_cyt_sf"/>
</dbReference>
<protein>
    <submittedName>
        <fullName evidence="2">Uncharacterized protein</fullName>
    </submittedName>
</protein>
<accession>A0A445N2Q1</accession>
<dbReference type="SUPFAM" id="SSF48695">
    <property type="entry name" value="Multiheme cytochromes"/>
    <property type="match status" value="1"/>
</dbReference>
<dbReference type="EMBL" id="OJIN01000223">
    <property type="protein sequence ID" value="SPD75977.1"/>
    <property type="molecule type" value="Genomic_DNA"/>
</dbReference>
<proteinExistence type="predicted"/>
<keyword evidence="1" id="KW-0732">Signal</keyword>
<reference evidence="2" key="1">
    <citation type="submission" date="2018-01" db="EMBL/GenBank/DDBJ databases">
        <authorList>
            <person name="Regsiter A."/>
            <person name="William W."/>
        </authorList>
    </citation>
    <scope>NUCLEOTIDE SEQUENCE</scope>
    <source>
        <strain evidence="2">TRIP AH-1</strain>
    </source>
</reference>
<dbReference type="AlphaFoldDB" id="A0A445N2Q1"/>
<name>A0A445N2Q1_9BACT</name>
<organism evidence="2">
    <name type="scientific">uncultured Desulfobacterium sp</name>
    <dbReference type="NCBI Taxonomy" id="201089"/>
    <lineage>
        <taxon>Bacteria</taxon>
        <taxon>Pseudomonadati</taxon>
        <taxon>Thermodesulfobacteriota</taxon>
        <taxon>Desulfobacteria</taxon>
        <taxon>Desulfobacterales</taxon>
        <taxon>Desulfobacteriaceae</taxon>
        <taxon>Desulfobacterium</taxon>
        <taxon>environmental samples</taxon>
    </lineage>
</organism>
<dbReference type="PANTHER" id="PTHR35038">
    <property type="entry name" value="DISSIMILATORY SULFITE REDUCTASE SIRA"/>
    <property type="match status" value="1"/>
</dbReference>
<dbReference type="InterPro" id="IPR051829">
    <property type="entry name" value="Multiheme_Cytochr_ET"/>
</dbReference>
<dbReference type="Pfam" id="PF13447">
    <property type="entry name" value="Multi-haem_cyto"/>
    <property type="match status" value="2"/>
</dbReference>
<evidence type="ECO:0000313" key="2">
    <source>
        <dbReference type="EMBL" id="SPD75977.1"/>
    </source>
</evidence>
<dbReference type="Gene3D" id="1.10.780.10">
    <property type="entry name" value="Hydroxylamine Oxidoreductase, Chain A, domain 1"/>
    <property type="match status" value="1"/>
</dbReference>
<gene>
    <name evidence="2" type="ORF">PITCH_A780107</name>
</gene>
<evidence type="ECO:0000256" key="1">
    <source>
        <dbReference type="ARBA" id="ARBA00022729"/>
    </source>
</evidence>
<dbReference type="PANTHER" id="PTHR35038:SF8">
    <property type="entry name" value="C-TYPE POLYHEME CYTOCHROME OMCC"/>
    <property type="match status" value="1"/>
</dbReference>
<sequence length="420" mass="47864">MSKIIFVLLACCLLSFSDGYGSLWAKDTSCQECHIKITPGIIKDFNRSVMSAEISCSDCHGVEHKSEKDVEKVELPTIATCEECHPDQAGQYLSGKHALGLMALEAMPYTHMQPKALIQGQKGCGGCHTLGLRDQKARQSENRKYYRYGMDCQSCHTRHAFSKKEASEPEACMTCHMGFDHAQWEMYSGSKHGVTYLMNRDIDPKNRDRAPKCQICHMPQGNHRVFSAWGFLAVRLPEEDKEWMGFRATILKALGVLDEKGQPTRRLEIVKNGKVARLTKEEFQSERELFTNVCKQCHTPNFVNENMKNADLMVKEADRLFSEAIEIVAGLYKDGIINKKAGAPAYPDLLAFYDVDTKVESILYEMFMDHRMKTFQGAFHLNYDYSTWYGYAKMVEDLTEIKELAHAMRAQRDREQTVGK</sequence>